<dbReference type="AlphaFoldDB" id="A0A485K5R7"/>
<dbReference type="Proteomes" id="UP000332933">
    <property type="component" value="Unassembled WGS sequence"/>
</dbReference>
<evidence type="ECO:0000313" key="1">
    <source>
        <dbReference type="EMBL" id="KAF0719165.1"/>
    </source>
</evidence>
<reference evidence="2 3" key="1">
    <citation type="submission" date="2019-03" db="EMBL/GenBank/DDBJ databases">
        <authorList>
            <person name="Gaulin E."/>
            <person name="Dumas B."/>
        </authorList>
    </citation>
    <scope>NUCLEOTIDE SEQUENCE [LARGE SCALE GENOMIC DNA]</scope>
    <source>
        <strain evidence="2">CBS 568.67</strain>
    </source>
</reference>
<dbReference type="InterPro" id="IPR001611">
    <property type="entry name" value="Leu-rich_rpt"/>
</dbReference>
<evidence type="ECO:0000313" key="3">
    <source>
        <dbReference type="Proteomes" id="UP000332933"/>
    </source>
</evidence>
<dbReference type="EMBL" id="VJMH01000088">
    <property type="protein sequence ID" value="KAF0719165.1"/>
    <property type="molecule type" value="Genomic_DNA"/>
</dbReference>
<dbReference type="EMBL" id="CAADRA010000088">
    <property type="protein sequence ID" value="VFT78452.1"/>
    <property type="molecule type" value="Genomic_DNA"/>
</dbReference>
<dbReference type="InterPro" id="IPR032675">
    <property type="entry name" value="LRR_dom_sf"/>
</dbReference>
<dbReference type="OrthoDB" id="76105at2759"/>
<name>A0A485K5R7_9STRA</name>
<dbReference type="SUPFAM" id="SSF52047">
    <property type="entry name" value="RNI-like"/>
    <property type="match status" value="1"/>
</dbReference>
<gene>
    <name evidence="2" type="primary">Aste57867_1233</name>
    <name evidence="1" type="ORF">As57867_001232</name>
    <name evidence="2" type="ORF">ASTE57867_1233</name>
</gene>
<sequence length="231" mass="25390">MTVPNRVLDKVSQRCQSKTWSRVAFEAIGSSGEPLHGSTLVWLFALADGVSPAPAFISRAVFQLRELELLKVSVSSDCLNRIAAALVGSNVDRLSLKQSNTWGHGGLANAIFCVLPHTRIAHLDLSECHLGKFWTAKTMIFSEPICLMTLNLSGNCFNDNVVVALAKALKMTPRLQELNLMGNRFRRDGAKFVLAQCPVACTVNLSKKYIAKNVHGEFQALAKRTLVKLHM</sequence>
<proteinExistence type="predicted"/>
<dbReference type="Gene3D" id="3.80.10.10">
    <property type="entry name" value="Ribonuclease Inhibitor"/>
    <property type="match status" value="1"/>
</dbReference>
<keyword evidence="3" id="KW-1185">Reference proteome</keyword>
<evidence type="ECO:0000313" key="2">
    <source>
        <dbReference type="EMBL" id="VFT78452.1"/>
    </source>
</evidence>
<organism evidence="2 3">
    <name type="scientific">Aphanomyces stellatus</name>
    <dbReference type="NCBI Taxonomy" id="120398"/>
    <lineage>
        <taxon>Eukaryota</taxon>
        <taxon>Sar</taxon>
        <taxon>Stramenopiles</taxon>
        <taxon>Oomycota</taxon>
        <taxon>Saprolegniomycetes</taxon>
        <taxon>Saprolegniales</taxon>
        <taxon>Verrucalvaceae</taxon>
        <taxon>Aphanomyces</taxon>
    </lineage>
</organism>
<accession>A0A485K5R7</accession>
<dbReference type="Pfam" id="PF13516">
    <property type="entry name" value="LRR_6"/>
    <property type="match status" value="1"/>
</dbReference>
<reference evidence="1" key="2">
    <citation type="submission" date="2019-06" db="EMBL/GenBank/DDBJ databases">
        <title>Genomics analysis of Aphanomyces spp. identifies a new class of oomycete effector associated with host adaptation.</title>
        <authorList>
            <person name="Gaulin E."/>
        </authorList>
    </citation>
    <scope>NUCLEOTIDE SEQUENCE</scope>
    <source>
        <strain evidence="1">CBS 578.67</strain>
    </source>
</reference>
<protein>
    <submittedName>
        <fullName evidence="2">Aste57867_1233 protein</fullName>
    </submittedName>
</protein>